<dbReference type="Pfam" id="PF13812">
    <property type="entry name" value="PPR_3"/>
    <property type="match status" value="2"/>
</dbReference>
<reference evidence="17" key="1">
    <citation type="journal article" date="2006" name="Science">
        <title>Ancient noncoding elements conserved in the human genome.</title>
        <authorList>
            <person name="Venkatesh B."/>
            <person name="Kirkness E.F."/>
            <person name="Loh Y.H."/>
            <person name="Halpern A.L."/>
            <person name="Lee A.P."/>
            <person name="Johnson J."/>
            <person name="Dandona N."/>
            <person name="Viswanathan L.D."/>
            <person name="Tay A."/>
            <person name="Venter J.C."/>
            <person name="Strausberg R.L."/>
            <person name="Brenner S."/>
        </authorList>
    </citation>
    <scope>NUCLEOTIDE SEQUENCE [LARGE SCALE GENOMIC DNA]</scope>
</reference>
<keyword evidence="17" id="KW-1185">Reference proteome</keyword>
<reference evidence="16" key="4">
    <citation type="submission" date="2025-08" db="UniProtKB">
        <authorList>
            <consortium name="Ensembl"/>
        </authorList>
    </citation>
    <scope>IDENTIFICATION</scope>
</reference>
<dbReference type="PANTHER" id="PTHR46669">
    <property type="entry name" value="LEUCINE-RICH PPR MOTIF-CONTAINING PROTEIN, MITOCHONDRIAL"/>
    <property type="match status" value="1"/>
</dbReference>
<keyword evidence="7" id="KW-0805">Transcription regulation</keyword>
<keyword evidence="11" id="KW-0539">Nucleus</keyword>
<evidence type="ECO:0000256" key="2">
    <source>
        <dbReference type="ARBA" id="ARBA00004173"/>
    </source>
</evidence>
<evidence type="ECO:0000256" key="9">
    <source>
        <dbReference type="ARBA" id="ARBA00023128"/>
    </source>
</evidence>
<name>A0A4W3GZY2_CALMI</name>
<dbReference type="GO" id="GO:0003677">
    <property type="term" value="F:DNA binding"/>
    <property type="evidence" value="ECO:0007669"/>
    <property type="project" value="UniProtKB-KW"/>
</dbReference>
<evidence type="ECO:0000256" key="8">
    <source>
        <dbReference type="ARBA" id="ARBA00023125"/>
    </source>
</evidence>
<evidence type="ECO:0000256" key="3">
    <source>
        <dbReference type="ARBA" id="ARBA00022448"/>
    </source>
</evidence>
<reference evidence="17" key="2">
    <citation type="journal article" date="2007" name="PLoS Biol.">
        <title>Survey sequencing and comparative analysis of the elephant shark (Callorhinchus milii) genome.</title>
        <authorList>
            <person name="Venkatesh B."/>
            <person name="Kirkness E.F."/>
            <person name="Loh Y.H."/>
            <person name="Halpern A.L."/>
            <person name="Lee A.P."/>
            <person name="Johnson J."/>
            <person name="Dandona N."/>
            <person name="Viswanathan L.D."/>
            <person name="Tay A."/>
            <person name="Venter J.C."/>
            <person name="Strausberg R.L."/>
            <person name="Brenner S."/>
        </authorList>
    </citation>
    <scope>NUCLEOTIDE SEQUENCE [LARGE SCALE GENOMIC DNA]</scope>
</reference>
<dbReference type="PANTHER" id="PTHR46669:SF1">
    <property type="entry name" value="LEUCINE-RICH PPR MOTIF-CONTAINING PROTEIN, MITOCHONDRIAL"/>
    <property type="match status" value="1"/>
</dbReference>
<dbReference type="PROSITE" id="PS51375">
    <property type="entry name" value="PPR"/>
    <property type="match status" value="3"/>
</dbReference>
<evidence type="ECO:0000256" key="4">
    <source>
        <dbReference type="ARBA" id="ARBA00022737"/>
    </source>
</evidence>
<dbReference type="GeneID" id="103180803"/>
<evidence type="ECO:0000256" key="13">
    <source>
        <dbReference type="PROSITE-ProRule" id="PRU00708"/>
    </source>
</evidence>
<dbReference type="Gene3D" id="1.25.40.10">
    <property type="entry name" value="Tetratricopeptide repeat domain"/>
    <property type="match status" value="3"/>
</dbReference>
<dbReference type="GO" id="GO:0003730">
    <property type="term" value="F:mRNA 3'-UTR binding"/>
    <property type="evidence" value="ECO:0007669"/>
    <property type="project" value="TreeGrafter"/>
</dbReference>
<dbReference type="KEGG" id="cmk:103180803"/>
<reference evidence="17" key="3">
    <citation type="journal article" date="2014" name="Nature">
        <title>Elephant shark genome provides unique insights into gnathostome evolution.</title>
        <authorList>
            <consortium name="International Elephant Shark Genome Sequencing Consortium"/>
            <person name="Venkatesh B."/>
            <person name="Lee A.P."/>
            <person name="Ravi V."/>
            <person name="Maurya A.K."/>
            <person name="Lian M.M."/>
            <person name="Swann J.B."/>
            <person name="Ohta Y."/>
            <person name="Flajnik M.F."/>
            <person name="Sutoh Y."/>
            <person name="Kasahara M."/>
            <person name="Hoon S."/>
            <person name="Gangu V."/>
            <person name="Roy S.W."/>
            <person name="Irimia M."/>
            <person name="Korzh V."/>
            <person name="Kondrychyn I."/>
            <person name="Lim Z.W."/>
            <person name="Tay B.H."/>
            <person name="Tohari S."/>
            <person name="Kong K.W."/>
            <person name="Ho S."/>
            <person name="Lorente-Galdos B."/>
            <person name="Quilez J."/>
            <person name="Marques-Bonet T."/>
            <person name="Raney B.J."/>
            <person name="Ingham P.W."/>
            <person name="Tay A."/>
            <person name="Hillier L.W."/>
            <person name="Minx P."/>
            <person name="Boehm T."/>
            <person name="Wilson R.K."/>
            <person name="Brenner S."/>
            <person name="Warren W.C."/>
        </authorList>
    </citation>
    <scope>NUCLEOTIDE SEQUENCE [LARGE SCALE GENOMIC DNA]</scope>
</reference>
<comment type="subcellular location">
    <subcellularLocation>
        <location evidence="2">Mitochondrion</location>
    </subcellularLocation>
    <subcellularLocation>
        <location evidence="1">Nucleus</location>
    </subcellularLocation>
</comment>
<dbReference type="InterPro" id="IPR011990">
    <property type="entry name" value="TPR-like_helical_dom_sf"/>
</dbReference>
<evidence type="ECO:0000256" key="5">
    <source>
        <dbReference type="ARBA" id="ARBA00022884"/>
    </source>
</evidence>
<dbReference type="InterPro" id="IPR033490">
    <property type="entry name" value="LRP130"/>
</dbReference>
<feature type="domain" description="Pentatricopeptide repeat-containing protein-mitochondrial" evidence="15">
    <location>
        <begin position="233"/>
        <end position="333"/>
    </location>
</feature>
<keyword evidence="10" id="KW-0804">Transcription</keyword>
<dbReference type="CTD" id="10128"/>
<keyword evidence="8" id="KW-0238">DNA-binding</keyword>
<dbReference type="FunFam" id="1.25.40.10:FF:000428">
    <property type="entry name" value="Leucine-rich PPR motif-containing protein, mitochondrial"/>
    <property type="match status" value="1"/>
</dbReference>
<feature type="compositionally biased region" description="Low complexity" evidence="14">
    <location>
        <begin position="30"/>
        <end position="41"/>
    </location>
</feature>
<dbReference type="GO" id="GO:0070129">
    <property type="term" value="P:regulation of mitochondrial translation"/>
    <property type="evidence" value="ECO:0007669"/>
    <property type="project" value="TreeGrafter"/>
</dbReference>
<evidence type="ECO:0000256" key="1">
    <source>
        <dbReference type="ARBA" id="ARBA00004123"/>
    </source>
</evidence>
<dbReference type="InterPro" id="IPR002885">
    <property type="entry name" value="PPR_rpt"/>
</dbReference>
<evidence type="ECO:0000259" key="15">
    <source>
        <dbReference type="Pfam" id="PF23276"/>
    </source>
</evidence>
<dbReference type="InParanoid" id="A0A4W3GZY2"/>
<accession>A0A4W3GZY2</accession>
<dbReference type="OrthoDB" id="185373at2759"/>
<evidence type="ECO:0000256" key="6">
    <source>
        <dbReference type="ARBA" id="ARBA00022946"/>
    </source>
</evidence>
<evidence type="ECO:0000313" key="17">
    <source>
        <dbReference type="Proteomes" id="UP000314986"/>
    </source>
</evidence>
<evidence type="ECO:0000256" key="11">
    <source>
        <dbReference type="ARBA" id="ARBA00023242"/>
    </source>
</evidence>
<dbReference type="Proteomes" id="UP000314986">
    <property type="component" value="Unassembled WGS sequence"/>
</dbReference>
<dbReference type="STRING" id="7868.ENSCMIP00000009101"/>
<keyword evidence="5" id="KW-0694">RNA-binding</keyword>
<evidence type="ECO:0000256" key="10">
    <source>
        <dbReference type="ARBA" id="ARBA00023163"/>
    </source>
</evidence>
<evidence type="ECO:0000256" key="14">
    <source>
        <dbReference type="SAM" id="MobiDB-lite"/>
    </source>
</evidence>
<sequence>MAALLTLRSALPPPPLLLLLSRRLRRLSPTVRGAASAGPSAGPSPRPRPGLLTRSPPTRTTPPPSGSGTRIRSLNTNVGRFALAAQQDSFTKDETVPSIRAKQSEHFDWALNKLDSSVRRTGRITKTLLQKIFHDTCRSGHPSSNQALLLLRSCGSLLPEVQLSERTALAHRIWEKLQELGAVYDVSHYNALLKVYLQNEHQFSPTEFLAKMESANVQPNRVTFQRLIAAYCSHGDIEGASKILGFMKSKDLPITEVVFNSLVTGHAKAGDLQSAEGVLTVMADAGIEPGPDTYVALLNVYADKGDIDKINQTLEKVEKTDASLMDRDLMQIIFSLAKSGYPQYVQNIVERMRHDRGYIPDAMNLCLSLITHGLEDTAFQVLKTFPTFQTDSQNGDSFSLGNFFIRHCINSDKPLDKVQQFCEGLKEANLHLAPFQFALHCALEAKKTGISIELMKIIQKENLPIRPHYFWPLLAAHQKEKNVQGTLQVLNAMQELGVEPDVETYTNYVLGSFDSIDMARTQLEENGCPINKVGFYASELRAESVNGRLDNVYSMLSSPHNPAVDLNSFRGALILGFKRSGDINLLCMITELLYKDERYCQNPPGPTETIGYFLYNLIDNMSDSEVQAKEEHLRQYFHQLKKMGIVIPVNIYRGIRNVLDSYHMPELIKDILLLVDEQDKLTATDLPKGSEAKISALEENMAQLKAENQPVGELLKQLIQMLCSTENMQKALEVKAQYESDMVIGGYAALINLCCRHDNAEEALNLKQEVNRKDSSLALDVNKYLALVKVLSKHGKLEDAINILKEIKEKEVDLRDMTTASLFHILNAAAMRGDKAAVTQLHEAIINLGFAKPTSNLCSPLITVDLEKGDFSSALDGVIDCFKKYNQMPRLHDVLCRLVDQGDTGLLQKAMDFVNQERGEMTMLYDLFFAFLQTGKYKEARKIIETPGLRSRPGRLQWFADKCTAMNQVEALENMVQMTEKLFECDRDQMYFYLLRFFKENNDWRKADATWTKMQEENVIPRERTLRLLAEILKSNGQEVPFEVPETWYEEAVTFTSPAPPASNRNRADFTPSDLEHRIHVLCKKNSVREAHQVFLEAEKKGLVLSLSAYSALLKTLLSDGLLEEAMNVKSIVETRIKGFTLNDAANSLLIITQVRRDNLKEAKTTLTEMLKAGQVPSQLSVTRLVQAFGSKGDVDHINFLERTMQDLGQSIHLSKMLFINNLLLAHIKNNNIDAAVEYVEPLYMPGENHPQQVTSMAYVFRRILEEKCEDAVDKLNVMAERLANHFGVYGPITDLFLQFLDIGRTEDARLLLERCPGIAEQKKNLISYMAKTSQKPRQVQKIKGLFDLVKDFSEKETVYSYLMKCHAIDNDVASAKALYEKVKEENVVPDELFLKRFALLLRGANEPIPFSEPPESFKFYADKLKREKNEQTTV</sequence>
<keyword evidence="3" id="KW-0813">Transport</keyword>
<evidence type="ECO:0000256" key="7">
    <source>
        <dbReference type="ARBA" id="ARBA00023015"/>
    </source>
</evidence>
<evidence type="ECO:0000313" key="16">
    <source>
        <dbReference type="Ensembl" id="ENSCMIP00000009101.1"/>
    </source>
</evidence>
<feature type="repeat" description="PPR" evidence="13">
    <location>
        <begin position="220"/>
        <end position="254"/>
    </location>
</feature>
<organism evidence="16 17">
    <name type="scientific">Callorhinchus milii</name>
    <name type="common">Ghost shark</name>
    <dbReference type="NCBI Taxonomy" id="7868"/>
    <lineage>
        <taxon>Eukaryota</taxon>
        <taxon>Metazoa</taxon>
        <taxon>Chordata</taxon>
        <taxon>Craniata</taxon>
        <taxon>Vertebrata</taxon>
        <taxon>Chondrichthyes</taxon>
        <taxon>Holocephali</taxon>
        <taxon>Chimaeriformes</taxon>
        <taxon>Callorhinchidae</taxon>
        <taxon>Callorhinchus</taxon>
    </lineage>
</organism>
<feature type="region of interest" description="Disordered" evidence="14">
    <location>
        <begin position="30"/>
        <end position="72"/>
    </location>
</feature>
<keyword evidence="9" id="KW-0496">Mitochondrion</keyword>
<dbReference type="InterPro" id="IPR057027">
    <property type="entry name" value="TPR_mt"/>
</dbReference>
<dbReference type="GO" id="GO:0005739">
    <property type="term" value="C:mitochondrion"/>
    <property type="evidence" value="ECO:0007669"/>
    <property type="project" value="UniProtKB-SubCell"/>
</dbReference>
<reference evidence="16" key="5">
    <citation type="submission" date="2025-09" db="UniProtKB">
        <authorList>
            <consortium name="Ensembl"/>
        </authorList>
    </citation>
    <scope>IDENTIFICATION</scope>
</reference>
<feature type="repeat" description="PPR" evidence="13">
    <location>
        <begin position="780"/>
        <end position="814"/>
    </location>
</feature>
<dbReference type="GO" id="GO:0005634">
    <property type="term" value="C:nucleus"/>
    <property type="evidence" value="ECO:0007669"/>
    <property type="project" value="UniProtKB-SubCell"/>
</dbReference>
<keyword evidence="4" id="KW-0677">Repeat</keyword>
<keyword evidence="6" id="KW-0809">Transit peptide</keyword>
<evidence type="ECO:0000256" key="12">
    <source>
        <dbReference type="ARBA" id="ARBA00069602"/>
    </source>
</evidence>
<dbReference type="GeneTree" id="ENSGT00960000186682"/>
<dbReference type="NCBIfam" id="TIGR00756">
    <property type="entry name" value="PPR"/>
    <property type="match status" value="1"/>
</dbReference>
<proteinExistence type="predicted"/>
<protein>
    <recommendedName>
        <fullName evidence="12">Leucine-rich PPR motif-containing protein, mitochondrial</fullName>
    </recommendedName>
</protein>
<gene>
    <name evidence="16" type="primary">lrpprc</name>
</gene>
<dbReference type="Pfam" id="PF23276">
    <property type="entry name" value="TPR_24"/>
    <property type="match status" value="1"/>
</dbReference>
<feature type="repeat" description="PPR" evidence="13">
    <location>
        <begin position="255"/>
        <end position="289"/>
    </location>
</feature>
<dbReference type="Ensembl" id="ENSCMIT00000009352.1">
    <property type="protein sequence ID" value="ENSCMIP00000009101.1"/>
    <property type="gene ID" value="ENSCMIG00000004641.1"/>
</dbReference>
<feature type="compositionally biased region" description="Low complexity" evidence="14">
    <location>
        <begin position="49"/>
        <end position="58"/>
    </location>
</feature>